<evidence type="ECO:0000256" key="1">
    <source>
        <dbReference type="ARBA" id="ARBA00006611"/>
    </source>
</evidence>
<dbReference type="EMBL" id="ADMB01000013">
    <property type="protein sequence ID" value="EHR38969.1"/>
    <property type="molecule type" value="Genomic_DNA"/>
</dbReference>
<evidence type="ECO:0000313" key="3">
    <source>
        <dbReference type="EMBL" id="EHR38969.1"/>
    </source>
</evidence>
<dbReference type="SUPFAM" id="SSF52540">
    <property type="entry name" value="P-loop containing nucleoside triphosphate hydrolases"/>
    <property type="match status" value="1"/>
</dbReference>
<comment type="caution">
    <text evidence="3">The sequence shown here is derived from an EMBL/GenBank/DDBJ whole genome shotgun (WGS) entry which is preliminary data.</text>
</comment>
<dbReference type="PANTHER" id="PTHR30486">
    <property type="entry name" value="TWITCHING MOTILITY PROTEIN PILT"/>
    <property type="match status" value="1"/>
</dbReference>
<dbReference type="Gene3D" id="3.30.450.90">
    <property type="match status" value="1"/>
</dbReference>
<feature type="domain" description="AAA+ ATPase" evidence="2">
    <location>
        <begin position="127"/>
        <end position="252"/>
    </location>
</feature>
<name>A0ABN0EL45_9FIRM</name>
<dbReference type="InterPro" id="IPR027417">
    <property type="entry name" value="P-loop_NTPase"/>
</dbReference>
<accession>A0ABN0EL45</accession>
<keyword evidence="4" id="KW-1185">Reference proteome</keyword>
<dbReference type="PANTHER" id="PTHR30486:SF6">
    <property type="entry name" value="TYPE IV PILUS RETRACTATION ATPASE PILT"/>
    <property type="match status" value="1"/>
</dbReference>
<evidence type="ECO:0000259" key="2">
    <source>
        <dbReference type="SMART" id="SM00382"/>
    </source>
</evidence>
<reference evidence="3 4" key="1">
    <citation type="submission" date="2012-01" db="EMBL/GenBank/DDBJ databases">
        <title>The Genome Sequence of Megamonas funiformis YIT 11815.</title>
        <authorList>
            <consortium name="The Broad Institute Genome Sequencing Platform"/>
            <person name="Earl A."/>
            <person name="Ward D."/>
            <person name="Feldgarden M."/>
            <person name="Gevers D."/>
            <person name="Morotomi M."/>
            <person name="Young S.K."/>
            <person name="Zeng Q."/>
            <person name="Gargeya S."/>
            <person name="Fitzgerald M."/>
            <person name="Haas B."/>
            <person name="Abouelleil A."/>
            <person name="Alvarado L."/>
            <person name="Arachchi H.M."/>
            <person name="Berlin A."/>
            <person name="Chapman S.B."/>
            <person name="Gearin G."/>
            <person name="Goldberg J."/>
            <person name="Griggs A."/>
            <person name="Gujja S."/>
            <person name="Hansen M."/>
            <person name="Heiman D."/>
            <person name="Howarth C."/>
            <person name="Larimer J."/>
            <person name="Lui A."/>
            <person name="MacDonald P.J.P."/>
            <person name="McCowen C."/>
            <person name="Montmayeur A."/>
            <person name="Murphy C."/>
            <person name="Neiman D."/>
            <person name="Pearson M."/>
            <person name="Priest M."/>
            <person name="Roberts A."/>
            <person name="Saif S."/>
            <person name="Shea T."/>
            <person name="Sisk P."/>
            <person name="Stolte C."/>
            <person name="Sykes S."/>
            <person name="Wortman J."/>
            <person name="Nusbaum C."/>
            <person name="Birren B."/>
        </authorList>
    </citation>
    <scope>NUCLEOTIDE SEQUENCE [LARGE SCALE GENOMIC DNA]</scope>
    <source>
        <strain evidence="3 4">YIT 11815</strain>
    </source>
</reference>
<gene>
    <name evidence="3" type="ORF">HMPREF9454_00299</name>
</gene>
<dbReference type="RefSeq" id="WP_008537490.1">
    <property type="nucleotide sequence ID" value="NZ_JH601090.1"/>
</dbReference>
<dbReference type="InterPro" id="IPR003593">
    <property type="entry name" value="AAA+_ATPase"/>
</dbReference>
<dbReference type="Gene3D" id="3.40.50.300">
    <property type="entry name" value="P-loop containing nucleotide triphosphate hydrolases"/>
    <property type="match status" value="1"/>
</dbReference>
<dbReference type="InterPro" id="IPR050921">
    <property type="entry name" value="T4SS_GSP_E_ATPase"/>
</dbReference>
<dbReference type="Proteomes" id="UP000005963">
    <property type="component" value="Unassembled WGS sequence"/>
</dbReference>
<sequence>MNCITDVKDKISKLIIKAYQHESSDLFIRENMYPYIRNNLGKIEMLEDNFIKDSQMTSFLEKVQQLTIDDLDNDLDFFINIININCRCHFYKTFKGMAIAIRLLPDKIPSLDVLGLPESIKLLTDIKSGLIIVSGPTGSGKSTTIASIIDAINQKYNYHIITIEDPIEYTFEDKKSIISQILLGKNITSFAQGIKASMRENPNVIMIGELRTLEDIKVALFAAESGHLVITTLHADNIIDALDRVTNYEEKLKLKNLLANTFQAIIAQKLITTKEHKVLCLEILLRNDATINCIKNEDYTSLINIMKSTPGMMTMQDHFNTLKEQGIISKEIKL</sequence>
<evidence type="ECO:0000313" key="4">
    <source>
        <dbReference type="Proteomes" id="UP000005963"/>
    </source>
</evidence>
<protein>
    <submittedName>
        <fullName evidence="3">Twitching motility protein</fullName>
    </submittedName>
</protein>
<dbReference type="InterPro" id="IPR001482">
    <property type="entry name" value="T2SS/T4SS_dom"/>
</dbReference>
<comment type="similarity">
    <text evidence="1">Belongs to the GSP E family.</text>
</comment>
<dbReference type="Pfam" id="PF00437">
    <property type="entry name" value="T2SSE"/>
    <property type="match status" value="1"/>
</dbReference>
<proteinExistence type="inferred from homology"/>
<organism evidence="3 4">
    <name type="scientific">Megamonas funiformis YIT 11815</name>
    <dbReference type="NCBI Taxonomy" id="742816"/>
    <lineage>
        <taxon>Bacteria</taxon>
        <taxon>Bacillati</taxon>
        <taxon>Bacillota</taxon>
        <taxon>Negativicutes</taxon>
        <taxon>Selenomonadales</taxon>
        <taxon>Selenomonadaceae</taxon>
        <taxon>Megamonas</taxon>
    </lineage>
</organism>
<dbReference type="GeneID" id="62778991"/>
<dbReference type="SMART" id="SM00382">
    <property type="entry name" value="AAA"/>
    <property type="match status" value="1"/>
</dbReference>